<dbReference type="InterPro" id="IPR005119">
    <property type="entry name" value="LysR_subst-bd"/>
</dbReference>
<dbReference type="FunFam" id="1.10.10.10:FF:000038">
    <property type="entry name" value="Glycine cleavage system transcriptional activator"/>
    <property type="match status" value="1"/>
</dbReference>
<dbReference type="GO" id="GO:0003700">
    <property type="term" value="F:DNA-binding transcription factor activity"/>
    <property type="evidence" value="ECO:0007669"/>
    <property type="project" value="InterPro"/>
</dbReference>
<dbReference type="Proteomes" id="UP000002735">
    <property type="component" value="Chromosome"/>
</dbReference>
<dbReference type="PANTHER" id="PTHR30537">
    <property type="entry name" value="HTH-TYPE TRANSCRIPTIONAL REGULATOR"/>
    <property type="match status" value="1"/>
</dbReference>
<dbReference type="PANTHER" id="PTHR30537:SF26">
    <property type="entry name" value="GLYCINE CLEAVAGE SYSTEM TRANSCRIPTIONAL ACTIVATOR"/>
    <property type="match status" value="1"/>
</dbReference>
<dbReference type="CDD" id="cd08432">
    <property type="entry name" value="PBP2_GcdR_TrpI_HvrB_AmpR_like"/>
    <property type="match status" value="1"/>
</dbReference>
<dbReference type="InterPro" id="IPR058163">
    <property type="entry name" value="LysR-type_TF_proteobact-type"/>
</dbReference>
<comment type="similarity">
    <text evidence="1">Belongs to the LysR transcriptional regulatory family.</text>
</comment>
<gene>
    <name evidence="6" type="ordered locus">Dd1591_1451</name>
</gene>
<dbReference type="STRING" id="561229.Dd1591_1451"/>
<dbReference type="eggNOG" id="COG0583">
    <property type="taxonomic scope" value="Bacteria"/>
</dbReference>
<evidence type="ECO:0000256" key="1">
    <source>
        <dbReference type="ARBA" id="ARBA00009437"/>
    </source>
</evidence>
<dbReference type="InterPro" id="IPR036390">
    <property type="entry name" value="WH_DNA-bd_sf"/>
</dbReference>
<dbReference type="SUPFAM" id="SSF46785">
    <property type="entry name" value="Winged helix' DNA-binding domain"/>
    <property type="match status" value="1"/>
</dbReference>
<sequence>MAVPFFLHSYVINLLMATRRRVWLNMNKRIPPLNALHAFVITARHLNFTRAAEELFVTQGAVSRQIASLEAWLGFALFQRHARGLRLTPQGSRLLPEVRDVFEQLFRVTDRVREGRSIRMKAPTCAMRWLVSHLMMLEQSRPDLHVALTTTTEHGVDFRHEDFDVAVVFAPERAPTQHDGKLFDEVLSPVLAPHLLLAGQTALVPEQLARLTLLHPTHDQRDWKLWLKTQGISEQVMRRNQQFDTMDLAISAAIQGFGIAIADVTLVAEDLRRQRLTMPFAGTVRTGAAYYLVHRPGAQPEWLTDFLTRFTACLPAVQA</sequence>
<dbReference type="InterPro" id="IPR036388">
    <property type="entry name" value="WH-like_DNA-bd_sf"/>
</dbReference>
<protein>
    <submittedName>
        <fullName evidence="6">Transcriptional regulator, LysR family</fullName>
    </submittedName>
</protein>
<organism evidence="6 7">
    <name type="scientific">Dickeya chrysanthemi (strain Ech1591)</name>
    <name type="common">Dickeya zeae (strain Ech1591)</name>
    <dbReference type="NCBI Taxonomy" id="561229"/>
    <lineage>
        <taxon>Bacteria</taxon>
        <taxon>Pseudomonadati</taxon>
        <taxon>Pseudomonadota</taxon>
        <taxon>Gammaproteobacteria</taxon>
        <taxon>Enterobacterales</taxon>
        <taxon>Pectobacteriaceae</taxon>
        <taxon>Dickeya</taxon>
    </lineage>
</organism>
<keyword evidence="2" id="KW-0805">Transcription regulation</keyword>
<dbReference type="AlphaFoldDB" id="C6CEW1"/>
<dbReference type="EMBL" id="CP001655">
    <property type="protein sequence ID" value="ACT06313.1"/>
    <property type="molecule type" value="Genomic_DNA"/>
</dbReference>
<evidence type="ECO:0000256" key="4">
    <source>
        <dbReference type="ARBA" id="ARBA00023163"/>
    </source>
</evidence>
<evidence type="ECO:0000259" key="5">
    <source>
        <dbReference type="PROSITE" id="PS50931"/>
    </source>
</evidence>
<dbReference type="PROSITE" id="PS50931">
    <property type="entry name" value="HTH_LYSR"/>
    <property type="match status" value="1"/>
</dbReference>
<accession>C6CEW1</accession>
<dbReference type="Pfam" id="PF03466">
    <property type="entry name" value="LysR_substrate"/>
    <property type="match status" value="1"/>
</dbReference>
<feature type="domain" description="HTH lysR-type" evidence="5">
    <location>
        <begin position="31"/>
        <end position="88"/>
    </location>
</feature>
<dbReference type="Gene3D" id="3.40.190.10">
    <property type="entry name" value="Periplasmic binding protein-like II"/>
    <property type="match status" value="2"/>
</dbReference>
<evidence type="ECO:0000313" key="6">
    <source>
        <dbReference type="EMBL" id="ACT06313.1"/>
    </source>
</evidence>
<name>C6CEW1_DICC1</name>
<keyword evidence="4" id="KW-0804">Transcription</keyword>
<dbReference type="InterPro" id="IPR000847">
    <property type="entry name" value="LysR_HTH_N"/>
</dbReference>
<evidence type="ECO:0000256" key="2">
    <source>
        <dbReference type="ARBA" id="ARBA00023015"/>
    </source>
</evidence>
<dbReference type="GO" id="GO:0006351">
    <property type="term" value="P:DNA-templated transcription"/>
    <property type="evidence" value="ECO:0007669"/>
    <property type="project" value="TreeGrafter"/>
</dbReference>
<dbReference type="SUPFAM" id="SSF53850">
    <property type="entry name" value="Periplasmic binding protein-like II"/>
    <property type="match status" value="1"/>
</dbReference>
<reference evidence="6 7" key="1">
    <citation type="submission" date="2009-06" db="EMBL/GenBank/DDBJ databases">
        <title>Complete sequence of Dickeya zeae Ech1591.</title>
        <authorList>
            <consortium name="US DOE Joint Genome Institute"/>
            <person name="Lucas S."/>
            <person name="Copeland A."/>
            <person name="Lapidus A."/>
            <person name="Glavina del Rio T."/>
            <person name="Tice H."/>
            <person name="Bruce D."/>
            <person name="Goodwin L."/>
            <person name="Pitluck S."/>
            <person name="Chertkov O."/>
            <person name="Brettin T."/>
            <person name="Detter J.C."/>
            <person name="Han C."/>
            <person name="Larimer F."/>
            <person name="Land M."/>
            <person name="Hauser L."/>
            <person name="Kyrpides N."/>
            <person name="Ovchinnikova G."/>
            <person name="Balakrishnan V."/>
            <person name="Glasner J."/>
            <person name="Perna N.T."/>
        </authorList>
    </citation>
    <scope>NUCLEOTIDE SEQUENCE [LARGE SCALE GENOMIC DNA]</scope>
    <source>
        <strain evidence="6 7">Ech1591</strain>
    </source>
</reference>
<dbReference type="HOGENOM" id="CLU_039613_37_0_6"/>
<dbReference type="Gene3D" id="1.10.10.10">
    <property type="entry name" value="Winged helix-like DNA-binding domain superfamily/Winged helix DNA-binding domain"/>
    <property type="match status" value="1"/>
</dbReference>
<dbReference type="PRINTS" id="PR00039">
    <property type="entry name" value="HTHLYSR"/>
</dbReference>
<keyword evidence="3" id="KW-0238">DNA-binding</keyword>
<dbReference type="KEGG" id="dze:Dd1591_1451"/>
<dbReference type="GO" id="GO:0043565">
    <property type="term" value="F:sequence-specific DNA binding"/>
    <property type="evidence" value="ECO:0007669"/>
    <property type="project" value="TreeGrafter"/>
</dbReference>
<proteinExistence type="inferred from homology"/>
<dbReference type="Pfam" id="PF00126">
    <property type="entry name" value="HTH_1"/>
    <property type="match status" value="1"/>
</dbReference>
<evidence type="ECO:0000256" key="3">
    <source>
        <dbReference type="ARBA" id="ARBA00023125"/>
    </source>
</evidence>
<evidence type="ECO:0000313" key="7">
    <source>
        <dbReference type="Proteomes" id="UP000002735"/>
    </source>
</evidence>